<name>A0A916QYQ3_9RHOB</name>
<dbReference type="Gene3D" id="3.30.70.1430">
    <property type="entry name" value="Multidrug efflux transporter AcrB pore domain"/>
    <property type="match status" value="2"/>
</dbReference>
<evidence type="ECO:0000313" key="2">
    <source>
        <dbReference type="EMBL" id="GGA14999.1"/>
    </source>
</evidence>
<feature type="transmembrane region" description="Helical" evidence="1">
    <location>
        <begin position="879"/>
        <end position="898"/>
    </location>
</feature>
<feature type="transmembrane region" description="Helical" evidence="1">
    <location>
        <begin position="1007"/>
        <end position="1032"/>
    </location>
</feature>
<feature type="transmembrane region" description="Helical" evidence="1">
    <location>
        <begin position="466"/>
        <end position="485"/>
    </location>
</feature>
<dbReference type="InterPro" id="IPR027463">
    <property type="entry name" value="AcrB_DN_DC_subdom"/>
</dbReference>
<dbReference type="AlphaFoldDB" id="A0A916QYQ3"/>
<feature type="transmembrane region" description="Helical" evidence="1">
    <location>
        <begin position="362"/>
        <end position="382"/>
    </location>
</feature>
<dbReference type="Gene3D" id="3.30.70.1440">
    <property type="entry name" value="Multidrug efflux transporter AcrB pore domain"/>
    <property type="match status" value="1"/>
</dbReference>
<dbReference type="PANTHER" id="PTHR32063:SF33">
    <property type="entry name" value="RND SUPERFAMILY EFFLUX PUMP PERMEASE COMPONENT"/>
    <property type="match status" value="1"/>
</dbReference>
<evidence type="ECO:0000313" key="3">
    <source>
        <dbReference type="Proteomes" id="UP000628017"/>
    </source>
</evidence>
<feature type="transmembrane region" description="Helical" evidence="1">
    <location>
        <begin position="388"/>
        <end position="409"/>
    </location>
</feature>
<feature type="transmembrane region" description="Helical" evidence="1">
    <location>
        <begin position="1100"/>
        <end position="1131"/>
    </location>
</feature>
<accession>A0A916QYQ3</accession>
<dbReference type="SUPFAM" id="SSF82693">
    <property type="entry name" value="Multidrug efflux transporter AcrB pore domain, PN1, PN2, PC1 and PC2 subdomains"/>
    <property type="match status" value="2"/>
</dbReference>
<keyword evidence="1" id="KW-0812">Transmembrane</keyword>
<feature type="transmembrane region" description="Helical" evidence="1">
    <location>
        <begin position="931"/>
        <end position="955"/>
    </location>
</feature>
<dbReference type="PANTHER" id="PTHR32063">
    <property type="match status" value="1"/>
</dbReference>
<dbReference type="Gene3D" id="3.30.2090.10">
    <property type="entry name" value="Multidrug efflux transporter AcrB TolC docking domain, DN and DC subdomains"/>
    <property type="match status" value="2"/>
</dbReference>
<dbReference type="GO" id="GO:0005886">
    <property type="term" value="C:plasma membrane"/>
    <property type="evidence" value="ECO:0007669"/>
    <property type="project" value="TreeGrafter"/>
</dbReference>
<evidence type="ECO:0000256" key="1">
    <source>
        <dbReference type="SAM" id="Phobius"/>
    </source>
</evidence>
<dbReference type="SUPFAM" id="SSF82714">
    <property type="entry name" value="Multidrug efflux transporter AcrB TolC docking domain, DN and DC subdomains"/>
    <property type="match status" value="2"/>
</dbReference>
<reference evidence="2" key="1">
    <citation type="journal article" date="2014" name="Int. J. Syst. Evol. Microbiol.">
        <title>Complete genome sequence of Corynebacterium casei LMG S-19264T (=DSM 44701T), isolated from a smear-ripened cheese.</title>
        <authorList>
            <consortium name="US DOE Joint Genome Institute (JGI-PGF)"/>
            <person name="Walter F."/>
            <person name="Albersmeier A."/>
            <person name="Kalinowski J."/>
            <person name="Ruckert C."/>
        </authorList>
    </citation>
    <scope>NUCLEOTIDE SEQUENCE</scope>
    <source>
        <strain evidence="2">CGMCC 1.15880</strain>
    </source>
</reference>
<dbReference type="SUPFAM" id="SSF82866">
    <property type="entry name" value="Multidrug efflux transporter AcrB transmembrane domain"/>
    <property type="match status" value="2"/>
</dbReference>
<protein>
    <submittedName>
        <fullName evidence="2">Multidrug resistance protein</fullName>
    </submittedName>
</protein>
<dbReference type="Gene3D" id="3.30.70.1320">
    <property type="entry name" value="Multidrug efflux transporter AcrB pore domain like"/>
    <property type="match status" value="1"/>
</dbReference>
<dbReference type="InterPro" id="IPR001036">
    <property type="entry name" value="Acrflvin-R"/>
</dbReference>
<dbReference type="RefSeq" id="WP_188672606.1">
    <property type="nucleotide sequence ID" value="NZ_BMKA01000002.1"/>
</dbReference>
<dbReference type="Proteomes" id="UP000628017">
    <property type="component" value="Unassembled WGS sequence"/>
</dbReference>
<feature type="transmembrane region" description="Helical" evidence="1">
    <location>
        <begin position="334"/>
        <end position="355"/>
    </location>
</feature>
<organism evidence="2 3">
    <name type="scientific">Neptunicoccus cionae</name>
    <dbReference type="NCBI Taxonomy" id="2035344"/>
    <lineage>
        <taxon>Bacteria</taxon>
        <taxon>Pseudomonadati</taxon>
        <taxon>Pseudomonadota</taxon>
        <taxon>Alphaproteobacteria</taxon>
        <taxon>Rhodobacterales</taxon>
        <taxon>Paracoccaceae</taxon>
        <taxon>Neptunicoccus</taxon>
    </lineage>
</organism>
<feature type="transmembrane region" description="Helical" evidence="1">
    <location>
        <begin position="905"/>
        <end position="925"/>
    </location>
</feature>
<dbReference type="GO" id="GO:0042910">
    <property type="term" value="F:xenobiotic transmembrane transporter activity"/>
    <property type="evidence" value="ECO:0007669"/>
    <property type="project" value="TreeGrafter"/>
</dbReference>
<dbReference type="EMBL" id="BMKA01000002">
    <property type="protein sequence ID" value="GGA14999.1"/>
    <property type="molecule type" value="Genomic_DNA"/>
</dbReference>
<reference evidence="2" key="2">
    <citation type="submission" date="2020-09" db="EMBL/GenBank/DDBJ databases">
        <authorList>
            <person name="Sun Q."/>
            <person name="Zhou Y."/>
        </authorList>
    </citation>
    <scope>NUCLEOTIDE SEQUENCE</scope>
    <source>
        <strain evidence="2">CGMCC 1.15880</strain>
    </source>
</reference>
<keyword evidence="1" id="KW-0472">Membrane</keyword>
<feature type="transmembrane region" description="Helical" evidence="1">
    <location>
        <begin position="976"/>
        <end position="995"/>
    </location>
</feature>
<feature type="transmembrane region" description="Helical" evidence="1">
    <location>
        <begin position="524"/>
        <end position="545"/>
    </location>
</feature>
<dbReference type="PRINTS" id="PR00702">
    <property type="entry name" value="ACRIFLAVINRP"/>
</dbReference>
<comment type="caution">
    <text evidence="2">The sequence shown here is derived from an EMBL/GenBank/DDBJ whole genome shotgun (WGS) entry which is preliminary data.</text>
</comment>
<keyword evidence="3" id="KW-1185">Reference proteome</keyword>
<keyword evidence="1" id="KW-1133">Transmembrane helix</keyword>
<feature type="transmembrane region" description="Helical" evidence="1">
    <location>
        <begin position="1058"/>
        <end position="1080"/>
    </location>
</feature>
<dbReference type="Gene3D" id="1.20.1640.10">
    <property type="entry name" value="Multidrug efflux transporter AcrB transmembrane domain"/>
    <property type="match status" value="2"/>
</dbReference>
<proteinExistence type="predicted"/>
<dbReference type="Pfam" id="PF00873">
    <property type="entry name" value="ACR_tran"/>
    <property type="match status" value="1"/>
</dbReference>
<feature type="transmembrane region" description="Helical" evidence="1">
    <location>
        <begin position="430"/>
        <end position="454"/>
    </location>
</feature>
<gene>
    <name evidence="2" type="primary">czcA</name>
    <name evidence="2" type="ORF">GCM10011498_14090</name>
</gene>
<sequence>MAMRQLPPAAGGLLSYFTRHRTAANLLLVLMLVIGLGSTTQIRSQFFPDVIVDSISVSVGWDGAGPEDVDNGVVSVLEPALLSLEGIESTTSSATQGRAMLSLEFEPGWDMARAADDVKAAVDGVTNLPDGADEPTIRRGAWRDRVTDVVISGPVSPDQLGRFADEFVARLFREGVTRTTIRGVSAPEITVNAPELSLIRNDVTLSEIAAAIAEEAETDPAGDVAGGAARVRTGIEKRSPEQVQEIVVRSNSDGSKLRVGDVAGIEVQGVTRDRSYYVGEYPAVSIRVDRADQGDAIEMQRQVQDIAQEMQLTLPDGVTIELIRTRAQAITDRLNILVDNGLVGLGLVVLLLFLFLNARTAFWVAAGIPVAMFAAIALMYAFGLTINMVSLFGLIITLGIVVDDAIVVGEHADFRARQLGEHPIEAAENAAIRMSAPVFSATITTVIAFFALTAVGGRFGTLIADIPFTVIVVLIASLVECFVILPHHMSHALAAIEQRRWYDWPSTTFNKGFDWFRHTLFRRFVSLVLTLRYPVLAGVLVLLAVQSALFMTGEVRWRFFNAPERASISGNVAMVSGATRDDTLEMVRELQRAVNATAAEYEEEYGINPVTYVLAEVGGNTGRGLAGSDTKDADQLGSIAIELIDADSRPYTSFELLAAIQKNVREHPLAETVSFRGWRSGPGGDSLDIQIYGAEADTLKQASQALKAAVALYPEVSAVEDNLAYDKEELVLELTPQGQTLGFTIDTIGRELRNRLNGIEAASFPVGVRTGKITVRLPESELTADFLDRTRLRTPSGTYVPLSDVVSVETSLGFSTVRRENGIRLIGVTGDISEDDPDRAAFIENQLREVIMPSIAADLGVEWRMGGLAEQEQEFLSDAMLGFGLCLLGIYLTLTWIFASWTRPLVVMAVIPFGLIGTIYGHYVWGVSLSMFSVVGLIGMSGIIINDSIVLVSTVDQYSRNRGLVPAIIDAAVDRLRPVLLTTLTTVLGLVPLLYEGSRQAEFLKPTVITLCYGLGVGLFLVLLVVPSLLVMQQDVGRLFKSYRRAGFGRHRARGQRIILLAASLASAALLIATIGLQIATGAPAAWIVSLLTGLNLSGLAALPVSLLSLTVLLIGLMITLLIALGASLLLKQRGQQG</sequence>